<evidence type="ECO:0000313" key="4">
    <source>
        <dbReference type="Proteomes" id="UP001204144"/>
    </source>
</evidence>
<dbReference type="InterPro" id="IPR052940">
    <property type="entry name" value="Carb_Esterase_6"/>
</dbReference>
<dbReference type="Proteomes" id="UP001204144">
    <property type="component" value="Unassembled WGS sequence"/>
</dbReference>
<dbReference type="Gene3D" id="3.40.50.1110">
    <property type="entry name" value="SGNH hydrolase"/>
    <property type="match status" value="1"/>
</dbReference>
<gene>
    <name evidence="3" type="ORF">EGI31_03950</name>
</gene>
<dbReference type="PANTHER" id="PTHR31988:SF19">
    <property type="entry name" value="9-O-ACETYL-N-ACETYLNEURAMINIC ACID DEACETYLASE-RELATED"/>
    <property type="match status" value="1"/>
</dbReference>
<comment type="caution">
    <text evidence="3">The sequence shown here is derived from an EMBL/GenBank/DDBJ whole genome shotgun (WGS) entry which is preliminary data.</text>
</comment>
<evidence type="ECO:0000313" key="3">
    <source>
        <dbReference type="EMBL" id="MCP9762095.1"/>
    </source>
</evidence>
<evidence type="ECO:0000256" key="1">
    <source>
        <dbReference type="ARBA" id="ARBA00022801"/>
    </source>
</evidence>
<evidence type="ECO:0000259" key="2">
    <source>
        <dbReference type="Pfam" id="PF03629"/>
    </source>
</evidence>
<dbReference type="InterPro" id="IPR005181">
    <property type="entry name" value="SASA"/>
</dbReference>
<dbReference type="PANTHER" id="PTHR31988">
    <property type="entry name" value="ESTERASE, PUTATIVE (DUF303)-RELATED"/>
    <property type="match status" value="1"/>
</dbReference>
<dbReference type="InterPro" id="IPR036514">
    <property type="entry name" value="SGNH_hydro_sf"/>
</dbReference>
<name>A0AAE3H0L2_9BACT</name>
<dbReference type="SUPFAM" id="SSF52266">
    <property type="entry name" value="SGNH hydrolase"/>
    <property type="match status" value="1"/>
</dbReference>
<reference evidence="3 4" key="1">
    <citation type="submission" date="2018-11" db="EMBL/GenBank/DDBJ databases">
        <title>Novel bacteria species description.</title>
        <authorList>
            <person name="Han J.-H."/>
        </authorList>
    </citation>
    <scope>NUCLEOTIDE SEQUENCE [LARGE SCALE GENOMIC DNA]</scope>
    <source>
        <strain evidence="3 4">KCTC23259</strain>
    </source>
</reference>
<dbReference type="EMBL" id="RJUF01000005">
    <property type="protein sequence ID" value="MCP9762095.1"/>
    <property type="molecule type" value="Genomic_DNA"/>
</dbReference>
<proteinExistence type="predicted"/>
<dbReference type="AlphaFoldDB" id="A0AAE3H0L2"/>
<keyword evidence="4" id="KW-1185">Reference proteome</keyword>
<organism evidence="3 4">
    <name type="scientific">Lacihabitans soyangensis</name>
    <dbReference type="NCBI Taxonomy" id="869394"/>
    <lineage>
        <taxon>Bacteria</taxon>
        <taxon>Pseudomonadati</taxon>
        <taxon>Bacteroidota</taxon>
        <taxon>Cytophagia</taxon>
        <taxon>Cytophagales</taxon>
        <taxon>Leadbetterellaceae</taxon>
        <taxon>Lacihabitans</taxon>
    </lineage>
</organism>
<feature type="domain" description="Sialate O-acetylesterase" evidence="2">
    <location>
        <begin position="125"/>
        <end position="374"/>
    </location>
</feature>
<keyword evidence="1" id="KW-0378">Hydrolase</keyword>
<dbReference type="RefSeq" id="WP_255035847.1">
    <property type="nucleotide sequence ID" value="NZ_RJUF01000005.1"/>
</dbReference>
<sequence>MYQPVKYLISIVSFYLLGLMLCNAQINIKIPYEKSVFQRNNNNLGNIYITGTLDQDADRVEARLVPRIANQGQQTDWKVIDNVIDGLSFTGSLEGSGGWYRLEVRAVQSEQITFTKSVERVGIGEVFVIAGQSNAQGDGNNINAKAATDERVVAFEPNYFDHRTALIQNFPATLTIDKFTNLGSNTNIGPLGYSAWCWGELGDLLVKKLNVPVLFYNAALSGTSTENWLSSISGKDTYHLFTGQKFEKFMPYHALRRTLHSMLSIYGMRAILWHQGEFDGVSRLTEQNYYNNLRDLIQETRNNVGEKIPWVVARVSRFQGINYPSIISAQNNIINNIESVWAGPTTDDIQPFRPDGAHFENNSSVNGLSQLADAWNLSLTNNFFSQISPVVAKGLAEIKYNCLSSTEVNFRFDKIYQSYLWSNNSSNSQLNASDGEISAILRDGYSNLIYTNQIKVGSVYPKIAPTITPSVSIVGCVGKSVELQANPSKYEVNWNNGLIANKINANQVGQYFASYRSAQGCLSPKSNDLFPVFVNAPQKPTIDLLNSDGYECLGNIIKFKVFNPQNHDVVWSTGQKTQELSITDNQKIPIKVTLYSNYDCPSPESDTLKYRFLSNPKTPNIEKTGPFSVKAIELEPVQKFEWFLDNNPLTSQIQPDLFVNSNGLYSVKAVKSLLTTTNRVLECKSGVSSQLSITKDRNLFGISVYANPVSDGKVKIAADRELQNVIVSIYNDLGQKEYETTFETLKLPVEIDLSAKKITGKRILKMNYMGLTRSFPLIFE</sequence>
<dbReference type="GO" id="GO:0016788">
    <property type="term" value="F:hydrolase activity, acting on ester bonds"/>
    <property type="evidence" value="ECO:0007669"/>
    <property type="project" value="UniProtKB-ARBA"/>
</dbReference>
<accession>A0AAE3H0L2</accession>
<dbReference type="Pfam" id="PF03629">
    <property type="entry name" value="SASA"/>
    <property type="match status" value="1"/>
</dbReference>
<protein>
    <recommendedName>
        <fullName evidence="2">Sialate O-acetylesterase domain-containing protein</fullName>
    </recommendedName>
</protein>